<sequence length="128" mass="15228">MLDDYWAQFQSAQVAIEATCDPKDIDMQVIEMVNTEKVYMQTKSTIKGFMKRYFDEANQRRQNQQPNQQLNQQINNSRLPKLEVPQFDGQQDNFEPAWNALKDRYDNRRLIITSHLNLLFEQPKLTTE</sequence>
<dbReference type="Pfam" id="PF03564">
    <property type="entry name" value="DUF1759"/>
    <property type="match status" value="1"/>
</dbReference>
<reference evidence="2" key="1">
    <citation type="submission" date="2022-07" db="EMBL/GenBank/DDBJ databases">
        <authorList>
            <person name="Trinca V."/>
            <person name="Uliana J.V.C."/>
            <person name="Torres T.T."/>
            <person name="Ward R.J."/>
            <person name="Monesi N."/>
        </authorList>
    </citation>
    <scope>NUCLEOTIDE SEQUENCE</scope>
    <source>
        <strain evidence="2">HSMRA1968</strain>
        <tissue evidence="2">Whole embryos</tissue>
    </source>
</reference>
<comment type="caution">
    <text evidence="2">The sequence shown here is derived from an EMBL/GenBank/DDBJ whole genome shotgun (WGS) entry which is preliminary data.</text>
</comment>
<evidence type="ECO:0000256" key="1">
    <source>
        <dbReference type="SAM" id="MobiDB-lite"/>
    </source>
</evidence>
<feature type="compositionally biased region" description="Low complexity" evidence="1">
    <location>
        <begin position="60"/>
        <end position="76"/>
    </location>
</feature>
<accession>A0A9Q0S367</accession>
<dbReference type="OrthoDB" id="8010063at2759"/>
<name>A0A9Q0S367_9DIPT</name>
<keyword evidence="3" id="KW-1185">Reference proteome</keyword>
<dbReference type="EMBL" id="WJQU01000002">
    <property type="protein sequence ID" value="KAJ6642989.1"/>
    <property type="molecule type" value="Genomic_DNA"/>
</dbReference>
<proteinExistence type="predicted"/>
<evidence type="ECO:0000313" key="3">
    <source>
        <dbReference type="Proteomes" id="UP001151699"/>
    </source>
</evidence>
<gene>
    <name evidence="2" type="ORF">Bhyg_07945</name>
</gene>
<protein>
    <submittedName>
        <fullName evidence="2">Uncharacterized protein</fullName>
    </submittedName>
</protein>
<feature type="region of interest" description="Disordered" evidence="1">
    <location>
        <begin position="58"/>
        <end position="81"/>
    </location>
</feature>
<dbReference type="AlphaFoldDB" id="A0A9Q0S367"/>
<dbReference type="Proteomes" id="UP001151699">
    <property type="component" value="Chromosome B"/>
</dbReference>
<evidence type="ECO:0000313" key="2">
    <source>
        <dbReference type="EMBL" id="KAJ6642989.1"/>
    </source>
</evidence>
<dbReference type="InterPro" id="IPR005312">
    <property type="entry name" value="DUF1759"/>
</dbReference>
<organism evidence="2 3">
    <name type="scientific">Pseudolycoriella hygida</name>
    <dbReference type="NCBI Taxonomy" id="35572"/>
    <lineage>
        <taxon>Eukaryota</taxon>
        <taxon>Metazoa</taxon>
        <taxon>Ecdysozoa</taxon>
        <taxon>Arthropoda</taxon>
        <taxon>Hexapoda</taxon>
        <taxon>Insecta</taxon>
        <taxon>Pterygota</taxon>
        <taxon>Neoptera</taxon>
        <taxon>Endopterygota</taxon>
        <taxon>Diptera</taxon>
        <taxon>Nematocera</taxon>
        <taxon>Sciaroidea</taxon>
        <taxon>Sciaridae</taxon>
        <taxon>Pseudolycoriella</taxon>
    </lineage>
</organism>